<comment type="caution">
    <text evidence="3">The sequence shown here is derived from an EMBL/GenBank/DDBJ whole genome shotgun (WGS) entry which is preliminary data.</text>
</comment>
<feature type="domain" description="Ig-like" evidence="2">
    <location>
        <begin position="2"/>
        <end position="39"/>
    </location>
</feature>
<dbReference type="InterPro" id="IPR013783">
    <property type="entry name" value="Ig-like_fold"/>
</dbReference>
<proteinExistence type="predicted"/>
<dbReference type="EMBL" id="BPLR01021690">
    <property type="protein sequence ID" value="GIX92416.1"/>
    <property type="molecule type" value="Genomic_DNA"/>
</dbReference>
<organism evidence="3 4">
    <name type="scientific">Caerostris extrusa</name>
    <name type="common">Bark spider</name>
    <name type="synonym">Caerostris bankana</name>
    <dbReference type="NCBI Taxonomy" id="172846"/>
    <lineage>
        <taxon>Eukaryota</taxon>
        <taxon>Metazoa</taxon>
        <taxon>Ecdysozoa</taxon>
        <taxon>Arthropoda</taxon>
        <taxon>Chelicerata</taxon>
        <taxon>Arachnida</taxon>
        <taxon>Araneae</taxon>
        <taxon>Araneomorphae</taxon>
        <taxon>Entelegynae</taxon>
        <taxon>Araneoidea</taxon>
        <taxon>Araneidae</taxon>
        <taxon>Caerostris</taxon>
    </lineage>
</organism>
<dbReference type="AlphaFoldDB" id="A0AAV4P5U8"/>
<dbReference type="InterPro" id="IPR007110">
    <property type="entry name" value="Ig-like_dom"/>
</dbReference>
<gene>
    <name evidence="3" type="ORF">CEXT_503601</name>
</gene>
<accession>A0AAV4P5U8</accession>
<evidence type="ECO:0000259" key="2">
    <source>
        <dbReference type="PROSITE" id="PS50835"/>
    </source>
</evidence>
<feature type="non-terminal residue" evidence="3">
    <location>
        <position position="1"/>
    </location>
</feature>
<dbReference type="Proteomes" id="UP001054945">
    <property type="component" value="Unassembled WGS sequence"/>
</dbReference>
<dbReference type="InterPro" id="IPR013162">
    <property type="entry name" value="CD80_C2-set"/>
</dbReference>
<dbReference type="PROSITE" id="PS50835">
    <property type="entry name" value="IG_LIKE"/>
    <property type="match status" value="1"/>
</dbReference>
<evidence type="ECO:0000256" key="1">
    <source>
        <dbReference type="ARBA" id="ARBA00023157"/>
    </source>
</evidence>
<evidence type="ECO:0000313" key="4">
    <source>
        <dbReference type="Proteomes" id="UP001054945"/>
    </source>
</evidence>
<dbReference type="Gene3D" id="2.60.40.10">
    <property type="entry name" value="Immunoglobulins"/>
    <property type="match status" value="1"/>
</dbReference>
<dbReference type="InterPro" id="IPR036179">
    <property type="entry name" value="Ig-like_dom_sf"/>
</dbReference>
<dbReference type="Pfam" id="PF08205">
    <property type="entry name" value="C2-set_2"/>
    <property type="match status" value="1"/>
</dbReference>
<keyword evidence="4" id="KW-1185">Reference proteome</keyword>
<sequence length="104" mass="11585">PPESSPLIYGEVTEYGDNLTVRCSSAKSKPAANLSWYVNDVLDEIYNGIYEAGILSVDLDISGNTVVPFLSVSKFITGRFPFSNQSKECRMVYCVQQRKYSSTQ</sequence>
<protein>
    <recommendedName>
        <fullName evidence="2">Ig-like domain-containing protein</fullName>
    </recommendedName>
</protein>
<evidence type="ECO:0000313" key="3">
    <source>
        <dbReference type="EMBL" id="GIX92416.1"/>
    </source>
</evidence>
<reference evidence="3 4" key="1">
    <citation type="submission" date="2021-06" db="EMBL/GenBank/DDBJ databases">
        <title>Caerostris extrusa draft genome.</title>
        <authorList>
            <person name="Kono N."/>
            <person name="Arakawa K."/>
        </authorList>
    </citation>
    <scope>NUCLEOTIDE SEQUENCE [LARGE SCALE GENOMIC DNA]</scope>
</reference>
<dbReference type="SUPFAM" id="SSF48726">
    <property type="entry name" value="Immunoglobulin"/>
    <property type="match status" value="1"/>
</dbReference>
<keyword evidence="1" id="KW-1015">Disulfide bond</keyword>
<name>A0AAV4P5U8_CAEEX</name>